<gene>
    <name evidence="4" type="ORF">C5O00_11765</name>
</gene>
<proteinExistence type="inferred from homology"/>
<dbReference type="OrthoDB" id="9803111at2"/>
<dbReference type="InterPro" id="IPR051203">
    <property type="entry name" value="Polysaccharide_Synthase-Rel"/>
</dbReference>
<dbReference type="SUPFAM" id="SSF51735">
    <property type="entry name" value="NAD(P)-binding Rossmann-fold domains"/>
    <property type="match status" value="1"/>
</dbReference>
<dbReference type="InterPro" id="IPR036291">
    <property type="entry name" value="NAD(P)-bd_dom_sf"/>
</dbReference>
<sequence length="656" mass="74079">MLTPKRILPNFYKGDNRLKVLDQRYLPRWIVLLIDVFLVVLSMVLVYLIILGTPIKFRDFISVPAQGGFILAVNILFFFVFKTYSGIIRHSTFTDILKLALSALFTCVSLIGFNFLFAAIQGDRIFLTTSLLIYMLVSFTVMLLFRIAVKESYQFLRNTAAGKVKKRVAIVGVDDQTISLGKALTTESNMPFVLVGFLTEIFDSKRFKILGKPVIPIKDSFSETISKMDLDGILLISEGMNGKRKNQIIEDCIENNIEIFNVPNLESWNKKEDIHHHIKPLDIEDLLDRSPITIDNEMIELDLHDKVIMVTGGAGSIGSEIVRQVAGFEPKQLVILDQAESALHDLEIYLSQNHPKLNFITELADISNMYRMGLLFNKYDFDVIYHAAAYKHVPLIERNPHEAIYVNILGTVNLAILSASYEIKKFVMVSTDKAVNPTNVMGASKRVAEMYVQSLQNEKGVNTKFITTRFGNVLGSSGSVIPHFRKQISQGGPVTVTHKEIIRYFMTIPEACQLVLQAGTMGNGGEIYVFDMGKPVKILDLAEKMIRLSGLEPYEDIDIKITGLRPGEKLYEELLNDSSTSLPTHHPKIMISKTPVGKFEDLKKDVKQIIKMATRGKNDEVVQLLKDMVPEFISENSEFEVLDKPKMEELVKEKIK</sequence>
<dbReference type="KEGG" id="aue:C5O00_11765"/>
<feature type="transmembrane region" description="Helical" evidence="2">
    <location>
        <begin position="29"/>
        <end position="51"/>
    </location>
</feature>
<keyword evidence="2" id="KW-0472">Membrane</keyword>
<reference evidence="4 5" key="1">
    <citation type="submission" date="2018-02" db="EMBL/GenBank/DDBJ databases">
        <title>Genomic analysis of the strain RR4-38 isolated from a seawater recirculating aquaculture system.</title>
        <authorList>
            <person name="Kim Y.-S."/>
            <person name="Jang Y.H."/>
            <person name="Kim K.-H."/>
        </authorList>
    </citation>
    <scope>NUCLEOTIDE SEQUENCE [LARGE SCALE GENOMIC DNA]</scope>
    <source>
        <strain evidence="4 5">RR4-38</strain>
    </source>
</reference>
<feature type="transmembrane region" description="Helical" evidence="2">
    <location>
        <begin position="96"/>
        <end position="119"/>
    </location>
</feature>
<name>A0A2S0HYP2_9FLAO</name>
<dbReference type="AlphaFoldDB" id="A0A2S0HYP2"/>
<keyword evidence="2" id="KW-1133">Transmembrane helix</keyword>
<protein>
    <submittedName>
        <fullName evidence="4">Polysaccharide biosynthesis protein</fullName>
    </submittedName>
</protein>
<comment type="similarity">
    <text evidence="1">Belongs to the polysaccharide synthase family.</text>
</comment>
<dbReference type="EMBL" id="CP027062">
    <property type="protein sequence ID" value="AVI51807.1"/>
    <property type="molecule type" value="Genomic_DNA"/>
</dbReference>
<evidence type="ECO:0000256" key="2">
    <source>
        <dbReference type="SAM" id="Phobius"/>
    </source>
</evidence>
<dbReference type="CDD" id="cd05237">
    <property type="entry name" value="UDP_invert_4-6DH_SDR_e"/>
    <property type="match status" value="1"/>
</dbReference>
<feature type="domain" description="Polysaccharide biosynthesis protein CapD-like" evidence="3">
    <location>
        <begin position="308"/>
        <end position="592"/>
    </location>
</feature>
<dbReference type="Pfam" id="PF02719">
    <property type="entry name" value="Polysacc_synt_2"/>
    <property type="match status" value="1"/>
</dbReference>
<feature type="transmembrane region" description="Helical" evidence="2">
    <location>
        <begin position="125"/>
        <end position="149"/>
    </location>
</feature>
<dbReference type="InterPro" id="IPR003869">
    <property type="entry name" value="Polysac_CapD-like"/>
</dbReference>
<evidence type="ECO:0000259" key="3">
    <source>
        <dbReference type="Pfam" id="PF02719"/>
    </source>
</evidence>
<feature type="transmembrane region" description="Helical" evidence="2">
    <location>
        <begin position="63"/>
        <end position="84"/>
    </location>
</feature>
<accession>A0A2S0HYP2</accession>
<dbReference type="RefSeq" id="WP_105217047.1">
    <property type="nucleotide sequence ID" value="NZ_CP027062.1"/>
</dbReference>
<evidence type="ECO:0000256" key="1">
    <source>
        <dbReference type="ARBA" id="ARBA00007430"/>
    </source>
</evidence>
<keyword evidence="5" id="KW-1185">Reference proteome</keyword>
<keyword evidence="2" id="KW-0812">Transmembrane</keyword>
<dbReference type="Gene3D" id="3.40.50.720">
    <property type="entry name" value="NAD(P)-binding Rossmann-like Domain"/>
    <property type="match status" value="2"/>
</dbReference>
<evidence type="ECO:0000313" key="5">
    <source>
        <dbReference type="Proteomes" id="UP000238442"/>
    </source>
</evidence>
<organism evidence="4 5">
    <name type="scientific">Pukyongia salina</name>
    <dbReference type="NCBI Taxonomy" id="2094025"/>
    <lineage>
        <taxon>Bacteria</taxon>
        <taxon>Pseudomonadati</taxon>
        <taxon>Bacteroidota</taxon>
        <taxon>Flavobacteriia</taxon>
        <taxon>Flavobacteriales</taxon>
        <taxon>Flavobacteriaceae</taxon>
        <taxon>Pukyongia</taxon>
    </lineage>
</organism>
<dbReference type="PANTHER" id="PTHR43318">
    <property type="entry name" value="UDP-N-ACETYLGLUCOSAMINE 4,6-DEHYDRATASE"/>
    <property type="match status" value="1"/>
</dbReference>
<dbReference type="PANTHER" id="PTHR43318:SF1">
    <property type="entry name" value="POLYSACCHARIDE BIOSYNTHESIS PROTEIN EPSC-RELATED"/>
    <property type="match status" value="1"/>
</dbReference>
<dbReference type="Proteomes" id="UP000238442">
    <property type="component" value="Chromosome"/>
</dbReference>
<evidence type="ECO:0000313" key="4">
    <source>
        <dbReference type="EMBL" id="AVI51807.1"/>
    </source>
</evidence>